<evidence type="ECO:0000313" key="1">
    <source>
        <dbReference type="EnsemblMetazoa" id="RPRC009058-PA"/>
    </source>
</evidence>
<dbReference type="EMBL" id="ACPB03000252">
    <property type="status" value="NOT_ANNOTATED_CDS"/>
    <property type="molecule type" value="Genomic_DNA"/>
</dbReference>
<reference evidence="1" key="1">
    <citation type="submission" date="2015-05" db="UniProtKB">
        <authorList>
            <consortium name="EnsemblMetazoa"/>
        </authorList>
    </citation>
    <scope>IDENTIFICATION</scope>
</reference>
<dbReference type="InParanoid" id="T1HYD8"/>
<proteinExistence type="predicted"/>
<keyword evidence="2" id="KW-1185">Reference proteome</keyword>
<accession>T1HYD8</accession>
<evidence type="ECO:0000313" key="2">
    <source>
        <dbReference type="Proteomes" id="UP000015103"/>
    </source>
</evidence>
<protein>
    <submittedName>
        <fullName evidence="1">Uncharacterized protein</fullName>
    </submittedName>
</protein>
<name>T1HYD8_RHOPR</name>
<dbReference type="AlphaFoldDB" id="T1HYD8"/>
<dbReference type="VEuPathDB" id="VectorBase:RPRC009058"/>
<dbReference type="EnsemblMetazoa" id="RPRC009058-RA">
    <property type="protein sequence ID" value="RPRC009058-PA"/>
    <property type="gene ID" value="RPRC009058"/>
</dbReference>
<organism evidence="1 2">
    <name type="scientific">Rhodnius prolixus</name>
    <name type="common">Triatomid bug</name>
    <dbReference type="NCBI Taxonomy" id="13249"/>
    <lineage>
        <taxon>Eukaryota</taxon>
        <taxon>Metazoa</taxon>
        <taxon>Ecdysozoa</taxon>
        <taxon>Arthropoda</taxon>
        <taxon>Hexapoda</taxon>
        <taxon>Insecta</taxon>
        <taxon>Pterygota</taxon>
        <taxon>Neoptera</taxon>
        <taxon>Paraneoptera</taxon>
        <taxon>Hemiptera</taxon>
        <taxon>Heteroptera</taxon>
        <taxon>Panheteroptera</taxon>
        <taxon>Cimicomorpha</taxon>
        <taxon>Reduviidae</taxon>
        <taxon>Triatominae</taxon>
        <taxon>Rhodnius</taxon>
    </lineage>
</organism>
<dbReference type="HOGENOM" id="CLU_2226438_0_0_1"/>
<dbReference type="Proteomes" id="UP000015103">
    <property type="component" value="Unassembled WGS sequence"/>
</dbReference>
<sequence>MSDSQQRGICAIVLFVSIKVARSESENMYLLIYELLKQCCKGNCTLEGKLRDCLRALVAHVYGKDEFLKLGLMVKLESQIGKKCLEDNFWRYQAKNPFNFNSFSVK</sequence>